<dbReference type="GO" id="GO:0042121">
    <property type="term" value="P:alginic acid biosynthetic process"/>
    <property type="evidence" value="ECO:0007669"/>
    <property type="project" value="UniProtKB-KW"/>
</dbReference>
<dbReference type="EMBL" id="LVHG01000105">
    <property type="protein sequence ID" value="OAK55349.1"/>
    <property type="molecule type" value="Genomic_DNA"/>
</dbReference>
<evidence type="ECO:0000256" key="4">
    <source>
        <dbReference type="ARBA" id="ARBA00022729"/>
    </source>
</evidence>
<reference evidence="9 10" key="1">
    <citation type="submission" date="2016-03" db="EMBL/GenBank/DDBJ databases">
        <title>Genome sequence of Variovorax paradoxus KB5.</title>
        <authorList>
            <person name="Jeong H."/>
            <person name="Hong C.E."/>
            <person name="Jo S.H."/>
            <person name="Park J.M."/>
        </authorList>
    </citation>
    <scope>NUCLEOTIDE SEQUENCE [LARGE SCALE GENOMIC DNA]</scope>
    <source>
        <strain evidence="9 10">KB5</strain>
    </source>
</reference>
<evidence type="ECO:0000256" key="1">
    <source>
        <dbReference type="ARBA" id="ARBA00004418"/>
    </source>
</evidence>
<feature type="chain" id="PRO_5041662284" description="AlgX/AlgJ SGNH hydrolase-like domain-containing protein" evidence="7">
    <location>
        <begin position="20"/>
        <end position="360"/>
    </location>
</feature>
<dbReference type="GO" id="GO:0016740">
    <property type="term" value="F:transferase activity"/>
    <property type="evidence" value="ECO:0007669"/>
    <property type="project" value="UniProtKB-KW"/>
</dbReference>
<name>A0AA91I7G6_VARPD</name>
<evidence type="ECO:0000256" key="7">
    <source>
        <dbReference type="SAM" id="SignalP"/>
    </source>
</evidence>
<gene>
    <name evidence="9" type="ORF">A3K87_31685</name>
</gene>
<evidence type="ECO:0000259" key="8">
    <source>
        <dbReference type="Pfam" id="PF16822"/>
    </source>
</evidence>
<dbReference type="GO" id="GO:0042597">
    <property type="term" value="C:periplasmic space"/>
    <property type="evidence" value="ECO:0007669"/>
    <property type="project" value="UniProtKB-SubCell"/>
</dbReference>
<accession>A0AA91I7G6</accession>
<evidence type="ECO:0000256" key="6">
    <source>
        <dbReference type="ARBA" id="ARBA00022841"/>
    </source>
</evidence>
<evidence type="ECO:0000256" key="5">
    <source>
        <dbReference type="ARBA" id="ARBA00022764"/>
    </source>
</evidence>
<keyword evidence="5" id="KW-0574">Periplasm</keyword>
<keyword evidence="3" id="KW-0808">Transferase</keyword>
<feature type="domain" description="AlgX/AlgJ SGNH hydrolase-like" evidence="8">
    <location>
        <begin position="78"/>
        <end position="336"/>
    </location>
</feature>
<organism evidence="9 10">
    <name type="scientific">Variovorax paradoxus</name>
    <dbReference type="NCBI Taxonomy" id="34073"/>
    <lineage>
        <taxon>Bacteria</taxon>
        <taxon>Pseudomonadati</taxon>
        <taxon>Pseudomonadota</taxon>
        <taxon>Betaproteobacteria</taxon>
        <taxon>Burkholderiales</taxon>
        <taxon>Comamonadaceae</taxon>
        <taxon>Variovorax</taxon>
    </lineage>
</organism>
<evidence type="ECO:0000313" key="9">
    <source>
        <dbReference type="EMBL" id="OAK55349.1"/>
    </source>
</evidence>
<dbReference type="RefSeq" id="WP_172839985.1">
    <property type="nucleotide sequence ID" value="NZ_LVHG01000105.1"/>
</dbReference>
<dbReference type="InterPro" id="IPR031811">
    <property type="entry name" value="ALGX/ALGJ_SGNH-like"/>
</dbReference>
<comment type="subcellular location">
    <subcellularLocation>
        <location evidence="1">Periplasm</location>
    </subcellularLocation>
</comment>
<feature type="signal peptide" evidence="7">
    <location>
        <begin position="1"/>
        <end position="19"/>
    </location>
</feature>
<sequence length="360" mass="38855">MLRWTTAGVLVASLGAAFVASLPNMPGALAHAGASLLDDAAARRALTKTLVTTPLTETLARYQREASWLLLGDLGAEVHRGEGDWLFLDEELRVHPGRAANARDRAATVADIARALAARRIALLVVVVPDKSRIESQHLGRLRRPPELEGRVREWTAMLDGANVPVLDLAPVLAGASPAPFLKTDTHWTEHGSQLAAQAVAERLRRMQVLDATPVPSVVASRKTVTEWGDLVRLAGIDGLPPSLKPAPDTGWQSTVETRSESTDLFGNTALPSIVLIGSSFSRRANFLPFLQLAAQSLVADFAMDGGDFSGAARRYFPGPAFADNPPRAIVWEVPERALESPIAEAERQWMRQPFAGRGR</sequence>
<keyword evidence="4 7" id="KW-0732">Signal</keyword>
<proteinExistence type="predicted"/>
<dbReference type="AlphaFoldDB" id="A0AA91I7G6"/>
<evidence type="ECO:0000313" key="10">
    <source>
        <dbReference type="Proteomes" id="UP000077852"/>
    </source>
</evidence>
<dbReference type="Pfam" id="PF16822">
    <property type="entry name" value="ALGX"/>
    <property type="match status" value="1"/>
</dbReference>
<comment type="caution">
    <text evidence="9">The sequence shown here is derived from an EMBL/GenBank/DDBJ whole genome shotgun (WGS) entry which is preliminary data.</text>
</comment>
<evidence type="ECO:0000256" key="2">
    <source>
        <dbReference type="ARBA" id="ARBA00005182"/>
    </source>
</evidence>
<comment type="pathway">
    <text evidence="2">Glycan biosynthesis; alginate biosynthesis.</text>
</comment>
<evidence type="ECO:0000256" key="3">
    <source>
        <dbReference type="ARBA" id="ARBA00022679"/>
    </source>
</evidence>
<protein>
    <recommendedName>
        <fullName evidence="8">AlgX/AlgJ SGNH hydrolase-like domain-containing protein</fullName>
    </recommendedName>
</protein>
<keyword evidence="6" id="KW-0016">Alginate biosynthesis</keyword>
<dbReference type="Proteomes" id="UP000077852">
    <property type="component" value="Unassembled WGS sequence"/>
</dbReference>